<reference evidence="1" key="1">
    <citation type="journal article" date="2019" name="bioRxiv">
        <title>The Genome of the Zebra Mussel, Dreissena polymorpha: A Resource for Invasive Species Research.</title>
        <authorList>
            <person name="McCartney M.A."/>
            <person name="Auch B."/>
            <person name="Kono T."/>
            <person name="Mallez S."/>
            <person name="Zhang Y."/>
            <person name="Obille A."/>
            <person name="Becker A."/>
            <person name="Abrahante J.E."/>
            <person name="Garbe J."/>
            <person name="Badalamenti J.P."/>
            <person name="Herman A."/>
            <person name="Mangelson H."/>
            <person name="Liachko I."/>
            <person name="Sullivan S."/>
            <person name="Sone E.D."/>
            <person name="Koren S."/>
            <person name="Silverstein K.A.T."/>
            <person name="Beckman K.B."/>
            <person name="Gohl D.M."/>
        </authorList>
    </citation>
    <scope>NUCLEOTIDE SEQUENCE</scope>
    <source>
        <strain evidence="1">Duluth1</strain>
        <tissue evidence="1">Whole animal</tissue>
    </source>
</reference>
<gene>
    <name evidence="1" type="ORF">DPMN_058501</name>
</gene>
<dbReference type="Proteomes" id="UP000828390">
    <property type="component" value="Unassembled WGS sequence"/>
</dbReference>
<organism evidence="1 2">
    <name type="scientific">Dreissena polymorpha</name>
    <name type="common">Zebra mussel</name>
    <name type="synonym">Mytilus polymorpha</name>
    <dbReference type="NCBI Taxonomy" id="45954"/>
    <lineage>
        <taxon>Eukaryota</taxon>
        <taxon>Metazoa</taxon>
        <taxon>Spiralia</taxon>
        <taxon>Lophotrochozoa</taxon>
        <taxon>Mollusca</taxon>
        <taxon>Bivalvia</taxon>
        <taxon>Autobranchia</taxon>
        <taxon>Heteroconchia</taxon>
        <taxon>Euheterodonta</taxon>
        <taxon>Imparidentia</taxon>
        <taxon>Neoheterodontei</taxon>
        <taxon>Myida</taxon>
        <taxon>Dreissenoidea</taxon>
        <taxon>Dreissenidae</taxon>
        <taxon>Dreissena</taxon>
    </lineage>
</organism>
<proteinExistence type="predicted"/>
<accession>A0A9D4HFI6</accession>
<evidence type="ECO:0000313" key="2">
    <source>
        <dbReference type="Proteomes" id="UP000828390"/>
    </source>
</evidence>
<reference evidence="1" key="2">
    <citation type="submission" date="2020-11" db="EMBL/GenBank/DDBJ databases">
        <authorList>
            <person name="McCartney M.A."/>
            <person name="Auch B."/>
            <person name="Kono T."/>
            <person name="Mallez S."/>
            <person name="Becker A."/>
            <person name="Gohl D.M."/>
            <person name="Silverstein K.A.T."/>
            <person name="Koren S."/>
            <person name="Bechman K.B."/>
            <person name="Herman A."/>
            <person name="Abrahante J.E."/>
            <person name="Garbe J."/>
        </authorList>
    </citation>
    <scope>NUCLEOTIDE SEQUENCE</scope>
    <source>
        <strain evidence="1">Duluth1</strain>
        <tissue evidence="1">Whole animal</tissue>
    </source>
</reference>
<name>A0A9D4HFI6_DREPO</name>
<sequence length="414" mass="46785">MADERIKDSQINSLIEIEGVIDSDGLSKKIIFSLQTGNEKTHTEFMKYVNERQLSNFLSSPWKLTLSVNVWMNYNVSGSLCEKQCILLDVLFKNANAIKGYFQKGSSFQCLSNTRFIQQQIDIFDNLAKAAFYLTFSSNKSLVFTEWELLNCMSDVQLEFCLRAGVLTNRYCSSKVDQDAQFSFVHETVQDFLAAYHIANSNQDLIANIKIESIYNVFGMSETIIYLCGLACKKANQLLNRLVDVKFLNDINRGLSKYVIGAVYNEYDFTQRNVLRSNNDQIDDNVRCLTLSVLFQRIIIAGYTEAKASGENDICLTCTDFICYAHLNESDSNVLKILLLSNKSDVQSLILESNVLQTRGILTVIQQSKHSLTRVKCTANPEINKALSHTSIEELHFIGHIDVSSFSCVLPTLS</sequence>
<comment type="caution">
    <text evidence="1">The sequence shown here is derived from an EMBL/GenBank/DDBJ whole genome shotgun (WGS) entry which is preliminary data.</text>
</comment>
<protein>
    <submittedName>
        <fullName evidence="1">Uncharacterized protein</fullName>
    </submittedName>
</protein>
<evidence type="ECO:0000313" key="1">
    <source>
        <dbReference type="EMBL" id="KAH3715788.1"/>
    </source>
</evidence>
<dbReference type="EMBL" id="JAIWYP010000013">
    <property type="protein sequence ID" value="KAH3715788.1"/>
    <property type="molecule type" value="Genomic_DNA"/>
</dbReference>
<keyword evidence="2" id="KW-1185">Reference proteome</keyword>
<dbReference type="AlphaFoldDB" id="A0A9D4HFI6"/>